<sequence length="83" mass="9111">MAVQQPDTGFIYKTPLPLVHDQGLFKQRKDQLTAIISRYAVDIHRATAGAQVNDHDIASPLPAIFVKAIMLAGQANRFHACPT</sequence>
<organism evidence="1 2">
    <name type="scientific">Cohaesibacter marisflavi</name>
    <dbReference type="NCBI Taxonomy" id="655353"/>
    <lineage>
        <taxon>Bacteria</taxon>
        <taxon>Pseudomonadati</taxon>
        <taxon>Pseudomonadota</taxon>
        <taxon>Alphaproteobacteria</taxon>
        <taxon>Hyphomicrobiales</taxon>
        <taxon>Cohaesibacteraceae</taxon>
    </lineage>
</organism>
<evidence type="ECO:0000313" key="1">
    <source>
        <dbReference type="EMBL" id="SFO52173.1"/>
    </source>
</evidence>
<evidence type="ECO:0000313" key="2">
    <source>
        <dbReference type="Proteomes" id="UP000199236"/>
    </source>
</evidence>
<reference evidence="1 2" key="1">
    <citation type="submission" date="2016-10" db="EMBL/GenBank/DDBJ databases">
        <authorList>
            <person name="de Groot N.N."/>
        </authorList>
    </citation>
    <scope>NUCLEOTIDE SEQUENCE [LARGE SCALE GENOMIC DNA]</scope>
    <source>
        <strain evidence="1 2">CGMCC 1.9157</strain>
    </source>
</reference>
<dbReference type="EMBL" id="FOVR01000007">
    <property type="protein sequence ID" value="SFO52173.1"/>
    <property type="molecule type" value="Genomic_DNA"/>
</dbReference>
<name>A0A1I5HV79_9HYPH</name>
<proteinExistence type="predicted"/>
<dbReference type="Proteomes" id="UP000199236">
    <property type="component" value="Unassembled WGS sequence"/>
</dbReference>
<protein>
    <submittedName>
        <fullName evidence="1">Uncharacterized protein</fullName>
    </submittedName>
</protein>
<dbReference type="AlphaFoldDB" id="A0A1I5HV79"/>
<dbReference type="STRING" id="655353.SAMN04488056_107153"/>
<gene>
    <name evidence="1" type="ORF">SAMN04488056_107153</name>
</gene>
<keyword evidence="2" id="KW-1185">Reference proteome</keyword>
<accession>A0A1I5HV79</accession>